<feature type="region of interest" description="Disordered" evidence="1">
    <location>
        <begin position="141"/>
        <end position="161"/>
    </location>
</feature>
<evidence type="ECO:0000313" key="3">
    <source>
        <dbReference type="Proteomes" id="UP000180175"/>
    </source>
</evidence>
<dbReference type="AlphaFoldDB" id="A0A7S7LB79"/>
<reference evidence="2 3" key="1">
    <citation type="journal article" date="2017" name="Genome Announc.">
        <title>Draft Genome Sequences of Four Alkaliphilic Bacteria Belonging to the Anaerobacillus Genus.</title>
        <authorList>
            <person name="Bassil N.M."/>
            <person name="Lloyd J.R."/>
        </authorList>
    </citation>
    <scope>NUCLEOTIDE SEQUENCE [LARGE SCALE GENOMIC DNA]</scope>
    <source>
        <strain evidence="2 3">NB2006</strain>
    </source>
</reference>
<reference evidence="2 3" key="2">
    <citation type="journal article" date="2019" name="Int. J. Syst. Evol. Microbiol.">
        <title>Anaerobacillus isosaccharinicus sp. nov., an alkaliphilic bacterium which degrades isosaccharinic acid.</title>
        <authorList>
            <person name="Bassil N.M."/>
            <person name="Lloyd J.R."/>
        </authorList>
    </citation>
    <scope>NUCLEOTIDE SEQUENCE [LARGE SCALE GENOMIC DNA]</scope>
    <source>
        <strain evidence="2 3">NB2006</strain>
    </source>
</reference>
<keyword evidence="3" id="KW-1185">Reference proteome</keyword>
<dbReference type="Proteomes" id="UP000180175">
    <property type="component" value="Chromosome"/>
</dbReference>
<feature type="compositionally biased region" description="Low complexity" evidence="1">
    <location>
        <begin position="147"/>
        <end position="159"/>
    </location>
</feature>
<name>A0A7S7LB79_9BACI</name>
<gene>
    <name evidence="2" type="ORF">AWH56_009890</name>
</gene>
<evidence type="ECO:0000313" key="2">
    <source>
        <dbReference type="EMBL" id="QOY37839.1"/>
    </source>
</evidence>
<organism evidence="2 3">
    <name type="scientific">Anaerobacillus isosaccharinicus</name>
    <dbReference type="NCBI Taxonomy" id="1532552"/>
    <lineage>
        <taxon>Bacteria</taxon>
        <taxon>Bacillati</taxon>
        <taxon>Bacillota</taxon>
        <taxon>Bacilli</taxon>
        <taxon>Bacillales</taxon>
        <taxon>Bacillaceae</taxon>
        <taxon>Anaerobacillus</taxon>
    </lineage>
</organism>
<dbReference type="KEGG" id="aia:AWH56_009890"/>
<proteinExistence type="predicted"/>
<accession>A0A7S7LB79</accession>
<dbReference type="EMBL" id="CP063356">
    <property type="protein sequence ID" value="QOY37839.1"/>
    <property type="molecule type" value="Genomic_DNA"/>
</dbReference>
<evidence type="ECO:0000256" key="1">
    <source>
        <dbReference type="SAM" id="MobiDB-lite"/>
    </source>
</evidence>
<protein>
    <submittedName>
        <fullName evidence="2">Uncharacterized protein</fullName>
    </submittedName>
</protein>
<dbReference type="RefSeq" id="WP_182081267.1">
    <property type="nucleotide sequence ID" value="NZ_CP063356.2"/>
</dbReference>
<sequence length="207" mass="23111">MFPFKSMMAPFSAMSKGNQMGFNPFELHSQMMKHPMASGGQSFPFNMMKQHPMMGGPNNPTNMAQQNPIESNSLPFNMMKQNPMMGGASNPTNMMQQNPMGGNSFPFNMLMQNLMGGGINTFPFNYENQSVQEENPFSNSFFQSQAPQQGQNPGQTKQQFPTQFPHSLIRDQNGKLDFNKIGNGVQSTLGLVGQMGPMFKMFSGFFR</sequence>